<organism evidence="1 2">
    <name type="scientific">Sphaerodactylus townsendi</name>
    <dbReference type="NCBI Taxonomy" id="933632"/>
    <lineage>
        <taxon>Eukaryota</taxon>
        <taxon>Metazoa</taxon>
        <taxon>Chordata</taxon>
        <taxon>Craniata</taxon>
        <taxon>Vertebrata</taxon>
        <taxon>Euteleostomi</taxon>
        <taxon>Lepidosauria</taxon>
        <taxon>Squamata</taxon>
        <taxon>Bifurcata</taxon>
        <taxon>Gekkota</taxon>
        <taxon>Sphaerodactylidae</taxon>
        <taxon>Sphaerodactylus</taxon>
    </lineage>
</organism>
<proteinExistence type="predicted"/>
<comment type="caution">
    <text evidence="1">The sequence shown here is derived from an EMBL/GenBank/DDBJ whole genome shotgun (WGS) entry which is preliminary data.</text>
</comment>
<protein>
    <submittedName>
        <fullName evidence="1">Uncharacterized protein</fullName>
    </submittedName>
</protein>
<reference evidence="1" key="1">
    <citation type="submission" date="2021-08" db="EMBL/GenBank/DDBJ databases">
        <title>The first chromosome-level gecko genome reveals the dynamic sex chromosomes of Neotropical dwarf geckos (Sphaerodactylidae: Sphaerodactylus).</title>
        <authorList>
            <person name="Pinto B.J."/>
            <person name="Keating S.E."/>
            <person name="Gamble T."/>
        </authorList>
    </citation>
    <scope>NUCLEOTIDE SEQUENCE</scope>
    <source>
        <strain evidence="1">TG3544</strain>
    </source>
</reference>
<sequence>MRPNLVPGFSFVHLSVITKVVYSSDRNVKEAEQVILQKKISQTRLIQEDESLKFTNLHDDPDHGRISGPQNFPSGAVETAAVASFIANEISEETVDAEGNVTVSDNYKGETASDLGKELLMLYEKSWFSDITIWIDGKPFQGHRAILCARSSYFSAMLNGRWAESIQEHITLQG</sequence>
<evidence type="ECO:0000313" key="1">
    <source>
        <dbReference type="EMBL" id="KAH7999641.1"/>
    </source>
</evidence>
<accession>A0ACB8F3F3</accession>
<name>A0ACB8F3F3_9SAUR</name>
<dbReference type="EMBL" id="CM037618">
    <property type="protein sequence ID" value="KAH7999641.1"/>
    <property type="molecule type" value="Genomic_DNA"/>
</dbReference>
<dbReference type="Proteomes" id="UP000827872">
    <property type="component" value="Linkage Group LG05"/>
</dbReference>
<keyword evidence="2" id="KW-1185">Reference proteome</keyword>
<evidence type="ECO:0000313" key="2">
    <source>
        <dbReference type="Proteomes" id="UP000827872"/>
    </source>
</evidence>
<gene>
    <name evidence="1" type="ORF">K3G42_016180</name>
</gene>